<feature type="transmembrane region" description="Helical" evidence="9">
    <location>
        <begin position="30"/>
        <end position="51"/>
    </location>
</feature>
<dbReference type="InterPro" id="IPR002403">
    <property type="entry name" value="Cyt_P450_E_grp-IV"/>
</dbReference>
<keyword evidence="6 8" id="KW-0408">Iron</keyword>
<keyword evidence="11" id="KW-1185">Reference proteome</keyword>
<keyword evidence="4 8" id="KW-0479">Metal-binding</keyword>
<evidence type="ECO:0000256" key="2">
    <source>
        <dbReference type="ARBA" id="ARBA00005179"/>
    </source>
</evidence>
<feature type="transmembrane region" description="Helical" evidence="9">
    <location>
        <begin position="7"/>
        <end position="24"/>
    </location>
</feature>
<keyword evidence="7 10" id="KW-0503">Monooxygenase</keyword>
<keyword evidence="9" id="KW-0472">Membrane</keyword>
<dbReference type="Gene3D" id="1.10.630.10">
    <property type="entry name" value="Cytochrome P450"/>
    <property type="match status" value="1"/>
</dbReference>
<evidence type="ECO:0000313" key="11">
    <source>
        <dbReference type="Proteomes" id="UP000256964"/>
    </source>
</evidence>
<dbReference type="OrthoDB" id="6692864at2759"/>
<dbReference type="PANTHER" id="PTHR24305">
    <property type="entry name" value="CYTOCHROME P450"/>
    <property type="match status" value="1"/>
</dbReference>
<sequence length="559" mass="62646">MPQSQEIDPVFVSIIVAFVAHHVFRRHETYSLRAHALLIFVPPFVIATHFVHRPDGYGTLAHLFAKSLAIHVVALLSSIVMYRLSPWHPLARFPGPPLRKVSELVGAYYAAIGKKATAISELHKQYGSVVRTGPNSLSIIDPSAMSQLWSVPRGPWNIGPKMSYKNLTMMGIQDPEEHAQRRRPWGRGLGQAAIKEYEHPLMARVELLVRRLEEQKGELNLTKWMGMFSVDFMCDMAFGGGTEMLRDGEHTNAFRMLQRGMSIASVFTQVPWLGVYVGHIPGAGAPLRALHKVARTFAAKRLERGSSARDLFHYLNNEDLADAAPPPREHLIGDAILAIVAGSDTTANTLVNIFYCLLVNRSAYATLQAEIDKFYPSGDNPCNTRHYQDMHYLQAVINEALRLYNPTNLGGQRQVPPNGPPAVAGSLVLPPGTIFFMPPFVVNRDPRYFSLPSAFWPERWLIASGRIRFDSKEARVPAPLKQDEFVHNDAAFVSFGSGPINCVGKALATVEMRMVVCALLHKFEFRLRDGWDPREYSDNMREYITLTTSEVPVVLKARW</sequence>
<reference evidence="10 11" key="1">
    <citation type="journal article" date="2018" name="Biotechnol. Biofuels">
        <title>Integrative visual omics of the white-rot fungus Polyporus brumalis exposes the biotechnological potential of its oxidative enzymes for delignifying raw plant biomass.</title>
        <authorList>
            <person name="Miyauchi S."/>
            <person name="Rancon A."/>
            <person name="Drula E."/>
            <person name="Hage H."/>
            <person name="Chaduli D."/>
            <person name="Favel A."/>
            <person name="Grisel S."/>
            <person name="Henrissat B."/>
            <person name="Herpoel-Gimbert I."/>
            <person name="Ruiz-Duenas F.J."/>
            <person name="Chevret D."/>
            <person name="Hainaut M."/>
            <person name="Lin J."/>
            <person name="Wang M."/>
            <person name="Pangilinan J."/>
            <person name="Lipzen A."/>
            <person name="Lesage-Meessen L."/>
            <person name="Navarro D."/>
            <person name="Riley R."/>
            <person name="Grigoriev I.V."/>
            <person name="Zhou S."/>
            <person name="Raouche S."/>
            <person name="Rosso M.N."/>
        </authorList>
    </citation>
    <scope>NUCLEOTIDE SEQUENCE [LARGE SCALE GENOMIC DNA]</scope>
    <source>
        <strain evidence="10 11">BRFM 1820</strain>
    </source>
</reference>
<protein>
    <submittedName>
        <fullName evidence="10">High nitrogen upregulated cytochrome P450 monooxygenase 2</fullName>
    </submittedName>
</protein>
<gene>
    <name evidence="10" type="ORF">OH76DRAFT_1400732</name>
</gene>
<dbReference type="PRINTS" id="PR00465">
    <property type="entry name" value="EP450IV"/>
</dbReference>
<keyword evidence="5" id="KW-0560">Oxidoreductase</keyword>
<comment type="pathway">
    <text evidence="2">Secondary metabolite biosynthesis.</text>
</comment>
<evidence type="ECO:0000256" key="7">
    <source>
        <dbReference type="ARBA" id="ARBA00023033"/>
    </source>
</evidence>
<dbReference type="GO" id="GO:0005506">
    <property type="term" value="F:iron ion binding"/>
    <property type="evidence" value="ECO:0007669"/>
    <property type="project" value="InterPro"/>
</dbReference>
<dbReference type="PANTHER" id="PTHR24305:SF187">
    <property type="entry name" value="P450, PUTATIVE (EUROFUNG)-RELATED"/>
    <property type="match status" value="1"/>
</dbReference>
<accession>A0A371DIL2</accession>
<name>A0A371DIL2_9APHY</name>
<dbReference type="GO" id="GO:0020037">
    <property type="term" value="F:heme binding"/>
    <property type="evidence" value="ECO:0007669"/>
    <property type="project" value="InterPro"/>
</dbReference>
<dbReference type="EMBL" id="KZ857391">
    <property type="protein sequence ID" value="RDX52356.1"/>
    <property type="molecule type" value="Genomic_DNA"/>
</dbReference>
<dbReference type="InterPro" id="IPR036396">
    <property type="entry name" value="Cyt_P450_sf"/>
</dbReference>
<evidence type="ECO:0000256" key="8">
    <source>
        <dbReference type="PIRSR" id="PIRSR602403-1"/>
    </source>
</evidence>
<feature type="binding site" description="axial binding residue" evidence="8">
    <location>
        <position position="502"/>
    </location>
    <ligand>
        <name>heme</name>
        <dbReference type="ChEBI" id="CHEBI:30413"/>
    </ligand>
    <ligandPart>
        <name>Fe</name>
        <dbReference type="ChEBI" id="CHEBI:18248"/>
    </ligandPart>
</feature>
<evidence type="ECO:0000256" key="1">
    <source>
        <dbReference type="ARBA" id="ARBA00001971"/>
    </source>
</evidence>
<dbReference type="STRING" id="139420.A0A371DIL2"/>
<keyword evidence="8" id="KW-0349">Heme</keyword>
<feature type="transmembrane region" description="Helical" evidence="9">
    <location>
        <begin position="63"/>
        <end position="84"/>
    </location>
</feature>
<keyword evidence="9" id="KW-1133">Transmembrane helix</keyword>
<dbReference type="Pfam" id="PF00067">
    <property type="entry name" value="p450"/>
    <property type="match status" value="1"/>
</dbReference>
<dbReference type="GO" id="GO:0004497">
    <property type="term" value="F:monooxygenase activity"/>
    <property type="evidence" value="ECO:0007669"/>
    <property type="project" value="UniProtKB-KW"/>
</dbReference>
<proteinExistence type="inferred from homology"/>
<dbReference type="InterPro" id="IPR050121">
    <property type="entry name" value="Cytochrome_P450_monoxygenase"/>
</dbReference>
<dbReference type="GO" id="GO:0016705">
    <property type="term" value="F:oxidoreductase activity, acting on paired donors, with incorporation or reduction of molecular oxygen"/>
    <property type="evidence" value="ECO:0007669"/>
    <property type="project" value="InterPro"/>
</dbReference>
<dbReference type="Proteomes" id="UP000256964">
    <property type="component" value="Unassembled WGS sequence"/>
</dbReference>
<dbReference type="SUPFAM" id="SSF48264">
    <property type="entry name" value="Cytochrome P450"/>
    <property type="match status" value="1"/>
</dbReference>
<keyword evidence="9" id="KW-0812">Transmembrane</keyword>
<comment type="similarity">
    <text evidence="3">Belongs to the cytochrome P450 family.</text>
</comment>
<dbReference type="PRINTS" id="PR00385">
    <property type="entry name" value="P450"/>
</dbReference>
<organism evidence="10 11">
    <name type="scientific">Lentinus brumalis</name>
    <dbReference type="NCBI Taxonomy" id="2498619"/>
    <lineage>
        <taxon>Eukaryota</taxon>
        <taxon>Fungi</taxon>
        <taxon>Dikarya</taxon>
        <taxon>Basidiomycota</taxon>
        <taxon>Agaricomycotina</taxon>
        <taxon>Agaricomycetes</taxon>
        <taxon>Polyporales</taxon>
        <taxon>Polyporaceae</taxon>
        <taxon>Lentinus</taxon>
    </lineage>
</organism>
<evidence type="ECO:0000256" key="6">
    <source>
        <dbReference type="ARBA" id="ARBA00023004"/>
    </source>
</evidence>
<evidence type="ECO:0000256" key="3">
    <source>
        <dbReference type="ARBA" id="ARBA00010617"/>
    </source>
</evidence>
<dbReference type="InterPro" id="IPR001128">
    <property type="entry name" value="Cyt_P450"/>
</dbReference>
<evidence type="ECO:0000256" key="9">
    <source>
        <dbReference type="SAM" id="Phobius"/>
    </source>
</evidence>
<evidence type="ECO:0000256" key="5">
    <source>
        <dbReference type="ARBA" id="ARBA00023002"/>
    </source>
</evidence>
<evidence type="ECO:0000256" key="4">
    <source>
        <dbReference type="ARBA" id="ARBA00022723"/>
    </source>
</evidence>
<dbReference type="AlphaFoldDB" id="A0A371DIL2"/>
<comment type="cofactor">
    <cofactor evidence="1 8">
        <name>heme</name>
        <dbReference type="ChEBI" id="CHEBI:30413"/>
    </cofactor>
</comment>
<evidence type="ECO:0000313" key="10">
    <source>
        <dbReference type="EMBL" id="RDX52356.1"/>
    </source>
</evidence>